<dbReference type="PANTHER" id="PTHR11742:SF89">
    <property type="entry name" value="ALPHA-1,2-MANNOSIDASE"/>
    <property type="match status" value="1"/>
</dbReference>
<dbReference type="Pfam" id="PF01532">
    <property type="entry name" value="Glyco_hydro_47"/>
    <property type="match status" value="1"/>
</dbReference>
<dbReference type="InterPro" id="IPR036026">
    <property type="entry name" value="Seven-hairpin_glycosidases"/>
</dbReference>
<feature type="binding site" evidence="7">
    <location>
        <position position="586"/>
    </location>
    <ligand>
        <name>Ca(2+)</name>
        <dbReference type="ChEBI" id="CHEBI:29108"/>
    </ligand>
</feature>
<dbReference type="EMBL" id="LSBJ02000010">
    <property type="protein sequence ID" value="OAQ58649.1"/>
    <property type="molecule type" value="Genomic_DNA"/>
</dbReference>
<dbReference type="EC" id="3.2.1.-" evidence="9"/>
<keyword evidence="10" id="KW-0812">Transmembrane</keyword>
<sequence length="596" mass="67892">MLYAMTSIGRRTWGWISVILLALIFSCWIISQLLTQDGTAPTKAWNFWQEDKYFWKMLPVHHPPQQIRRLPTGPLVQYPKIQRTFKPEDPSSRQIREKRQSAIKYTFVKCWTSYKRYAWREDELSPVSGGRRNIFGGWSATLVDALDTMWIMGLKDEFKEAVDAATQIDFTKTDMEKINLFETNIRYLGGFLSAYDLSGDVRLLRKAVEVGEMLYKAFDTPNRMPIGRWDIHSAIRGEKQVAVPVSAAEIGTLSLEFTRLSQITGNSKWFDAIQRITDVMADQQNSTALPGLWPTQLNPEKLVFNNGSEFTLGADEDSLYEYLLKMALLTGGRIPKYQIMYEMAVEAAVKHLIFRPMTPNRSDILISGTAHVNITPGSNNVTLEPRGQHLVCFLGGLIVMGSKLFSRPADLPIAEKLVDGCSWAYRAFSRGIMPEKFHIVPCPTKEPCEWHEEIWKQHVLKAAGKDSTGPAESIISSKRLPPGFTDIRDPVYILRPEAIESVFILYRATGRSDLPDAAWNMFTSINETTSTDLANSAIRDVTISKNETPGLLDVMESFWLAETLKYFYLMFSEDFVINLDEYVFNTEAHPFKRLLQ</sequence>
<comment type="pathway">
    <text evidence="2">Protein modification; protein glycosylation.</text>
</comment>
<keyword evidence="7" id="KW-0106">Calcium</keyword>
<dbReference type="AlphaFoldDB" id="A0A179F0G9"/>
<dbReference type="GO" id="GO:0005975">
    <property type="term" value="P:carbohydrate metabolic process"/>
    <property type="evidence" value="ECO:0007669"/>
    <property type="project" value="InterPro"/>
</dbReference>
<dbReference type="OrthoDB" id="8118055at2759"/>
<comment type="similarity">
    <text evidence="3 9">Belongs to the glycosyl hydrolase 47 family.</text>
</comment>
<name>A0A179F0G9_METCM</name>
<comment type="caution">
    <text evidence="11">The sequence shown here is derived from an EMBL/GenBank/DDBJ whole genome shotgun (WGS) entry which is preliminary data.</text>
</comment>
<evidence type="ECO:0000256" key="4">
    <source>
        <dbReference type="ARBA" id="ARBA00022801"/>
    </source>
</evidence>
<evidence type="ECO:0000256" key="1">
    <source>
        <dbReference type="ARBA" id="ARBA00001913"/>
    </source>
</evidence>
<dbReference type="UniPathway" id="UPA00378"/>
<dbReference type="GO" id="GO:0036503">
    <property type="term" value="P:ERAD pathway"/>
    <property type="evidence" value="ECO:0007669"/>
    <property type="project" value="UniProtKB-ARBA"/>
</dbReference>
<dbReference type="GO" id="GO:0005509">
    <property type="term" value="F:calcium ion binding"/>
    <property type="evidence" value="ECO:0007669"/>
    <property type="project" value="InterPro"/>
</dbReference>
<gene>
    <name evidence="11" type="ORF">VFPPC_10364</name>
</gene>
<evidence type="ECO:0000256" key="6">
    <source>
        <dbReference type="PIRSR" id="PIRSR601382-1"/>
    </source>
</evidence>
<evidence type="ECO:0000313" key="12">
    <source>
        <dbReference type="Proteomes" id="UP000078397"/>
    </source>
</evidence>
<dbReference type="GeneID" id="28852741"/>
<feature type="active site" description="Proton donor" evidence="6">
    <location>
        <position position="435"/>
    </location>
</feature>
<evidence type="ECO:0000256" key="10">
    <source>
        <dbReference type="SAM" id="Phobius"/>
    </source>
</evidence>
<keyword evidence="4 9" id="KW-0378">Hydrolase</keyword>
<dbReference type="PANTHER" id="PTHR11742">
    <property type="entry name" value="MANNOSYL-OLIGOSACCHARIDE ALPHA-1,2-MANNOSIDASE-RELATED"/>
    <property type="match status" value="1"/>
</dbReference>
<reference evidence="11 12" key="1">
    <citation type="journal article" date="2016" name="PLoS Pathog.">
        <title>Biosynthesis of antibiotic leucinostatins in bio-control fungus Purpureocillium lilacinum and their inhibition on phytophthora revealed by genome mining.</title>
        <authorList>
            <person name="Wang G."/>
            <person name="Liu Z."/>
            <person name="Lin R."/>
            <person name="Li E."/>
            <person name="Mao Z."/>
            <person name="Ling J."/>
            <person name="Yang Y."/>
            <person name="Yin W.B."/>
            <person name="Xie B."/>
        </authorList>
    </citation>
    <scope>NUCLEOTIDE SEQUENCE [LARGE SCALE GENOMIC DNA]</scope>
    <source>
        <strain evidence="11">170</strain>
    </source>
</reference>
<evidence type="ECO:0000256" key="5">
    <source>
        <dbReference type="ARBA" id="ARBA00023157"/>
    </source>
</evidence>
<evidence type="ECO:0000256" key="8">
    <source>
        <dbReference type="PIRSR" id="PIRSR601382-3"/>
    </source>
</evidence>
<feature type="disulfide bond" evidence="8">
    <location>
        <begin position="392"/>
        <end position="421"/>
    </location>
</feature>
<keyword evidence="10" id="KW-0472">Membrane</keyword>
<accession>A0A179F0G9</accession>
<dbReference type="InterPro" id="IPR001382">
    <property type="entry name" value="Glyco_hydro_47"/>
</dbReference>
<dbReference type="Proteomes" id="UP000078397">
    <property type="component" value="Unassembled WGS sequence"/>
</dbReference>
<dbReference type="GO" id="GO:0004571">
    <property type="term" value="F:mannosyl-oligosaccharide 1,2-alpha-mannosidase activity"/>
    <property type="evidence" value="ECO:0007669"/>
    <property type="project" value="InterPro"/>
</dbReference>
<dbReference type="KEGG" id="pchm:VFPPC_10364"/>
<feature type="active site" evidence="6">
    <location>
        <position position="317"/>
    </location>
</feature>
<dbReference type="SUPFAM" id="SSF48225">
    <property type="entry name" value="Seven-hairpin glycosidases"/>
    <property type="match status" value="1"/>
</dbReference>
<dbReference type="Gene3D" id="1.50.10.10">
    <property type="match status" value="1"/>
</dbReference>
<evidence type="ECO:0000256" key="2">
    <source>
        <dbReference type="ARBA" id="ARBA00004922"/>
    </source>
</evidence>
<feature type="active site" description="Proton donor" evidence="6">
    <location>
        <position position="182"/>
    </location>
</feature>
<feature type="active site" evidence="6">
    <location>
        <position position="497"/>
    </location>
</feature>
<protein>
    <recommendedName>
        <fullName evidence="9">alpha-1,2-Mannosidase</fullName>
        <ecNumber evidence="9">3.2.1.-</ecNumber>
    </recommendedName>
</protein>
<dbReference type="PRINTS" id="PR00747">
    <property type="entry name" value="GLYHDRLASE47"/>
</dbReference>
<evidence type="ECO:0000256" key="7">
    <source>
        <dbReference type="PIRSR" id="PIRSR601382-2"/>
    </source>
</evidence>
<keyword evidence="10" id="KW-1133">Transmembrane helix</keyword>
<evidence type="ECO:0000313" key="11">
    <source>
        <dbReference type="EMBL" id="OAQ58649.1"/>
    </source>
</evidence>
<dbReference type="RefSeq" id="XP_018136776.1">
    <property type="nucleotide sequence ID" value="XM_018288747.1"/>
</dbReference>
<keyword evidence="12" id="KW-1185">Reference proteome</keyword>
<feature type="transmembrane region" description="Helical" evidence="10">
    <location>
        <begin position="12"/>
        <end position="31"/>
    </location>
</feature>
<dbReference type="InterPro" id="IPR012341">
    <property type="entry name" value="6hp_glycosidase-like_sf"/>
</dbReference>
<evidence type="ECO:0000256" key="9">
    <source>
        <dbReference type="RuleBase" id="RU361193"/>
    </source>
</evidence>
<keyword evidence="5 8" id="KW-1015">Disulfide bond</keyword>
<keyword evidence="9" id="KW-0326">Glycosidase</keyword>
<proteinExistence type="inferred from homology"/>
<dbReference type="GO" id="GO:0005783">
    <property type="term" value="C:endoplasmic reticulum"/>
    <property type="evidence" value="ECO:0007669"/>
    <property type="project" value="TreeGrafter"/>
</dbReference>
<dbReference type="FunFam" id="1.50.10.10:FF:000037">
    <property type="entry name" value="alpha-1,2-Mannosidase"/>
    <property type="match status" value="1"/>
</dbReference>
<organism evidence="11 12">
    <name type="scientific">Pochonia chlamydosporia 170</name>
    <dbReference type="NCBI Taxonomy" id="1380566"/>
    <lineage>
        <taxon>Eukaryota</taxon>
        <taxon>Fungi</taxon>
        <taxon>Dikarya</taxon>
        <taxon>Ascomycota</taxon>
        <taxon>Pezizomycotina</taxon>
        <taxon>Sordariomycetes</taxon>
        <taxon>Hypocreomycetidae</taxon>
        <taxon>Hypocreales</taxon>
        <taxon>Clavicipitaceae</taxon>
        <taxon>Pochonia</taxon>
    </lineage>
</organism>
<dbReference type="STRING" id="1380566.A0A179F0G9"/>
<dbReference type="GO" id="GO:0016020">
    <property type="term" value="C:membrane"/>
    <property type="evidence" value="ECO:0007669"/>
    <property type="project" value="InterPro"/>
</dbReference>
<comment type="cofactor">
    <cofactor evidence="1 7">
        <name>Ca(2+)</name>
        <dbReference type="ChEBI" id="CHEBI:29108"/>
    </cofactor>
</comment>
<keyword evidence="7" id="KW-0479">Metal-binding</keyword>
<dbReference type="InterPro" id="IPR050749">
    <property type="entry name" value="Glycosyl_Hydrolase_47"/>
</dbReference>
<evidence type="ECO:0000256" key="3">
    <source>
        <dbReference type="ARBA" id="ARBA00007658"/>
    </source>
</evidence>